<sequence length="111" mass="11777">MNSAEVDVAAATPTCQICGRSWGRDDDPEDWLGVEVDFSGGRLYAAFCSREHAQEWFAKPLPEPPPRVPPAPLDTGERALIFGVGTLAVLAAAVFVIGAITIVRAALGWLG</sequence>
<dbReference type="Proteomes" id="UP001612915">
    <property type="component" value="Unassembled WGS sequence"/>
</dbReference>
<keyword evidence="1" id="KW-0812">Transmembrane</keyword>
<dbReference type="RefSeq" id="WP_398274943.1">
    <property type="nucleotide sequence ID" value="NZ_JBITLV010000001.1"/>
</dbReference>
<name>A0ABW8AJ44_9ACTN</name>
<keyword evidence="1" id="KW-0472">Membrane</keyword>
<accession>A0ABW8AJ44</accession>
<evidence type="ECO:0000313" key="2">
    <source>
        <dbReference type="EMBL" id="MFI7586027.1"/>
    </source>
</evidence>
<comment type="caution">
    <text evidence="2">The sequence shown here is derived from an EMBL/GenBank/DDBJ whole genome shotgun (WGS) entry which is preliminary data.</text>
</comment>
<dbReference type="EMBL" id="JBITLV010000001">
    <property type="protein sequence ID" value="MFI7586027.1"/>
    <property type="molecule type" value="Genomic_DNA"/>
</dbReference>
<organism evidence="2 3">
    <name type="scientific">Spongisporangium articulatum</name>
    <dbReference type="NCBI Taxonomy" id="3362603"/>
    <lineage>
        <taxon>Bacteria</taxon>
        <taxon>Bacillati</taxon>
        <taxon>Actinomycetota</taxon>
        <taxon>Actinomycetes</taxon>
        <taxon>Kineosporiales</taxon>
        <taxon>Kineosporiaceae</taxon>
        <taxon>Spongisporangium</taxon>
    </lineage>
</organism>
<keyword evidence="1" id="KW-1133">Transmembrane helix</keyword>
<evidence type="ECO:0000313" key="3">
    <source>
        <dbReference type="Proteomes" id="UP001612915"/>
    </source>
</evidence>
<evidence type="ECO:0000256" key="1">
    <source>
        <dbReference type="SAM" id="Phobius"/>
    </source>
</evidence>
<protein>
    <submittedName>
        <fullName evidence="2">Uncharacterized protein</fullName>
    </submittedName>
</protein>
<gene>
    <name evidence="2" type="ORF">ACIB24_02995</name>
</gene>
<proteinExistence type="predicted"/>
<keyword evidence="3" id="KW-1185">Reference proteome</keyword>
<feature type="transmembrane region" description="Helical" evidence="1">
    <location>
        <begin position="79"/>
        <end position="107"/>
    </location>
</feature>
<reference evidence="2 3" key="1">
    <citation type="submission" date="2024-10" db="EMBL/GenBank/DDBJ databases">
        <title>The Natural Products Discovery Center: Release of the First 8490 Sequenced Strains for Exploring Actinobacteria Biosynthetic Diversity.</title>
        <authorList>
            <person name="Kalkreuter E."/>
            <person name="Kautsar S.A."/>
            <person name="Yang D."/>
            <person name="Bader C.D."/>
            <person name="Teijaro C.N."/>
            <person name="Fluegel L."/>
            <person name="Davis C.M."/>
            <person name="Simpson J.R."/>
            <person name="Lauterbach L."/>
            <person name="Steele A.D."/>
            <person name="Gui C."/>
            <person name="Meng S."/>
            <person name="Li G."/>
            <person name="Viehrig K."/>
            <person name="Ye F."/>
            <person name="Su P."/>
            <person name="Kiefer A.F."/>
            <person name="Nichols A."/>
            <person name="Cepeda A.J."/>
            <person name="Yan W."/>
            <person name="Fan B."/>
            <person name="Jiang Y."/>
            <person name="Adhikari A."/>
            <person name="Zheng C.-J."/>
            <person name="Schuster L."/>
            <person name="Cowan T.M."/>
            <person name="Smanski M.J."/>
            <person name="Chevrette M.G."/>
            <person name="De Carvalho L.P.S."/>
            <person name="Shen B."/>
        </authorList>
    </citation>
    <scope>NUCLEOTIDE SEQUENCE [LARGE SCALE GENOMIC DNA]</scope>
    <source>
        <strain evidence="2 3">NPDC049639</strain>
    </source>
</reference>